<dbReference type="GO" id="GO:0031965">
    <property type="term" value="C:nuclear membrane"/>
    <property type="evidence" value="ECO:0007669"/>
    <property type="project" value="TreeGrafter"/>
</dbReference>
<evidence type="ECO:0000313" key="4">
    <source>
        <dbReference type="Proteomes" id="UP000467840"/>
    </source>
</evidence>
<feature type="domain" description="PIN" evidence="2">
    <location>
        <begin position="278"/>
        <end position="448"/>
    </location>
</feature>
<dbReference type="EMBL" id="JAAGAX010000012">
    <property type="protein sequence ID" value="KAF2297441.1"/>
    <property type="molecule type" value="Genomic_DNA"/>
</dbReference>
<dbReference type="CDD" id="cd09880">
    <property type="entry name" value="PIN_Smg5-6-like"/>
    <property type="match status" value="1"/>
</dbReference>
<dbReference type="Proteomes" id="UP000467840">
    <property type="component" value="Chromosome 18"/>
</dbReference>
<dbReference type="Gene3D" id="3.40.50.1010">
    <property type="entry name" value="5'-nuclease"/>
    <property type="match status" value="1"/>
</dbReference>
<proteinExistence type="predicted"/>
<dbReference type="InterPro" id="IPR002716">
    <property type="entry name" value="PIN_dom"/>
</dbReference>
<keyword evidence="4" id="KW-1185">Reference proteome</keyword>
<comment type="caution">
    <text evidence="3">The sequence shown here is derived from an EMBL/GenBank/DDBJ whole genome shotgun (WGS) entry which is preliminary data.</text>
</comment>
<gene>
    <name evidence="3" type="ORF">GH714_023552</name>
</gene>
<protein>
    <recommendedName>
        <fullName evidence="2">PIN domain-containing protein</fullName>
    </recommendedName>
</protein>
<evidence type="ECO:0000313" key="3">
    <source>
        <dbReference type="EMBL" id="KAF2297441.1"/>
    </source>
</evidence>
<name>A0A6A6L7R6_HEVBR</name>
<feature type="region of interest" description="Disordered" evidence="1">
    <location>
        <begin position="42"/>
        <end position="99"/>
    </location>
</feature>
<organism evidence="3 4">
    <name type="scientific">Hevea brasiliensis</name>
    <name type="common">Para rubber tree</name>
    <name type="synonym">Siphonia brasiliensis</name>
    <dbReference type="NCBI Taxonomy" id="3981"/>
    <lineage>
        <taxon>Eukaryota</taxon>
        <taxon>Viridiplantae</taxon>
        <taxon>Streptophyta</taxon>
        <taxon>Embryophyta</taxon>
        <taxon>Tracheophyta</taxon>
        <taxon>Spermatophyta</taxon>
        <taxon>Magnoliopsida</taxon>
        <taxon>eudicotyledons</taxon>
        <taxon>Gunneridae</taxon>
        <taxon>Pentapetalae</taxon>
        <taxon>rosids</taxon>
        <taxon>fabids</taxon>
        <taxon>Malpighiales</taxon>
        <taxon>Euphorbiaceae</taxon>
        <taxon>Crotonoideae</taxon>
        <taxon>Micrandreae</taxon>
        <taxon>Hevea</taxon>
    </lineage>
</organism>
<feature type="region of interest" description="Disordered" evidence="1">
    <location>
        <begin position="191"/>
        <end position="216"/>
    </location>
</feature>
<dbReference type="Pfam" id="PF13638">
    <property type="entry name" value="PIN_4"/>
    <property type="match status" value="1"/>
</dbReference>
<sequence length="523" mass="59298">MENQSPSRKDYVQNEFTSDCYCVPPLATESVNSSLPLDEMLSDVVDSKESQTPQSNFPAVENIENLRSPPIRSEKKSSSRSIWSRRGKPATPLELQTSKSRGRTKRVYVDADVEWENQEDIENKSITRALFSGFKAMDEEIFTPDKENHTPNTSLKASKMKCTLEDIQLSKLCRSSSSKFTFSPNIVQEEDMIASSDKENQTPKVLQRKSARPTSRKQVKLEEDVVLKERRLERIPLQSLFANSQGRAYPKLQCLVLLQEAAILLAALKRRWRRRWTMIVDTTSLLDKESRKSLQLLQGLKGTHLVIPRIVIRELDSLKRRGSLFRRTTEASLVLKWIEDCMANTKWWIHVQSSVEDGRLIAPTPPASPVSRFSEGSCGMFPSGITSSVSFSARGSLMEIVSPTAEDHILDCALSYRKMNIDGQLVFLSNDVTLKIKAKAEDLICETAQEFRDSLVNPFSERFLWADSSPRGQTWSVSDDVVLKEKYYWSPSKKSSKGEGAKGLKLILLYNSHYGQQMSQSIH</sequence>
<dbReference type="PANTHER" id="PTHR22593">
    <property type="entry name" value="TRANSMEMBRANE PROTEIN 18"/>
    <property type="match status" value="1"/>
</dbReference>
<evidence type="ECO:0000256" key="1">
    <source>
        <dbReference type="SAM" id="MobiDB-lite"/>
    </source>
</evidence>
<feature type="compositionally biased region" description="Basic residues" evidence="1">
    <location>
        <begin position="206"/>
        <end position="216"/>
    </location>
</feature>
<dbReference type="AlphaFoldDB" id="A0A6A6L7R6"/>
<accession>A0A6A6L7R6</accession>
<reference evidence="3 4" key="1">
    <citation type="journal article" date="2020" name="Mol. Plant">
        <title>The Chromosome-Based Rubber Tree Genome Provides New Insights into Spurge Genome Evolution and Rubber Biosynthesis.</title>
        <authorList>
            <person name="Liu J."/>
            <person name="Shi C."/>
            <person name="Shi C.C."/>
            <person name="Li W."/>
            <person name="Zhang Q.J."/>
            <person name="Zhang Y."/>
            <person name="Li K."/>
            <person name="Lu H.F."/>
            <person name="Shi C."/>
            <person name="Zhu S.T."/>
            <person name="Xiao Z.Y."/>
            <person name="Nan H."/>
            <person name="Yue Y."/>
            <person name="Zhu X.G."/>
            <person name="Wu Y."/>
            <person name="Hong X.N."/>
            <person name="Fan G.Y."/>
            <person name="Tong Y."/>
            <person name="Zhang D."/>
            <person name="Mao C.L."/>
            <person name="Liu Y.L."/>
            <person name="Hao S.J."/>
            <person name="Liu W.Q."/>
            <person name="Lv M.Q."/>
            <person name="Zhang H.B."/>
            <person name="Liu Y."/>
            <person name="Hu-Tang G.R."/>
            <person name="Wang J.P."/>
            <person name="Wang J.H."/>
            <person name="Sun Y.H."/>
            <person name="Ni S.B."/>
            <person name="Chen W.B."/>
            <person name="Zhang X.C."/>
            <person name="Jiao Y.N."/>
            <person name="Eichler E.E."/>
            <person name="Li G.H."/>
            <person name="Liu X."/>
            <person name="Gao L.Z."/>
        </authorList>
    </citation>
    <scope>NUCLEOTIDE SEQUENCE [LARGE SCALE GENOMIC DNA]</scope>
    <source>
        <strain evidence="4">cv. GT1</strain>
        <tissue evidence="3">Leaf</tissue>
    </source>
</reference>
<evidence type="ECO:0000259" key="2">
    <source>
        <dbReference type="Pfam" id="PF13638"/>
    </source>
</evidence>
<dbReference type="PANTHER" id="PTHR22593:SF8">
    <property type="entry name" value="FHA DOMAIN-CONTAINING PROTEIN PS1"/>
    <property type="match status" value="1"/>
</dbReference>